<dbReference type="InterPro" id="IPR004711">
    <property type="entry name" value="Benzoate_Transporter"/>
</dbReference>
<feature type="transmembrane region" description="Helical" evidence="1">
    <location>
        <begin position="317"/>
        <end position="335"/>
    </location>
</feature>
<accession>A0A2S7UWN8</accession>
<name>A0A2S7UWN8_9GAMM</name>
<comment type="caution">
    <text evidence="2">The sequence shown here is derived from an EMBL/GenBank/DDBJ whole genome shotgun (WGS) entry which is preliminary data.</text>
</comment>
<evidence type="ECO:0000313" key="3">
    <source>
        <dbReference type="Proteomes" id="UP000239007"/>
    </source>
</evidence>
<keyword evidence="1" id="KW-0472">Membrane</keyword>
<gene>
    <name evidence="2" type="ORF">BTO11_11195</name>
</gene>
<keyword evidence="1" id="KW-0812">Transmembrane</keyword>
<sequence>MLVNRVVSSTVAGLVAVIVGFTSSVALIYQTVINLGGDVNLAASWILALGLSMGITSISLSLYYRIPILIAWSTPGAALLMANTQGFTLNEAVGGFIFSGAFIFLCGVTGLFERLISKLPFQLASAMLAGILIKFGIDVFNQMNAQPILVISMFVTYLICKQLTPKFTMLFVLLISGLLAWQFNLVKAVELSWQFSEFQYISPVFSIEVLLGIGIPLFIVTMAAQNLPGIAVLKAHNYKAPVSSVLSVTGGVTLLAAPFGSYAINLAAITAAICMTDEVSDKPQQRYWATVAGGIFYIVMAIFAGYLMLLFSSLPGALIYALAGIALFSTITNSIKQSLTDTKISEAAIITLLVTASDLSLLGISSVLWGIVAGSLTLFLQRLLRRNAVKNDGI</sequence>
<feature type="transmembrane region" description="Helical" evidence="1">
    <location>
        <begin position="347"/>
        <end position="380"/>
    </location>
</feature>
<evidence type="ECO:0000256" key="1">
    <source>
        <dbReference type="SAM" id="Phobius"/>
    </source>
</evidence>
<feature type="transmembrane region" description="Helical" evidence="1">
    <location>
        <begin position="287"/>
        <end position="310"/>
    </location>
</feature>
<dbReference type="Proteomes" id="UP000239007">
    <property type="component" value="Unassembled WGS sequence"/>
</dbReference>
<dbReference type="GO" id="GO:0042925">
    <property type="term" value="F:benzoate transmembrane transporter activity"/>
    <property type="evidence" value="ECO:0007669"/>
    <property type="project" value="InterPro"/>
</dbReference>
<dbReference type="AlphaFoldDB" id="A0A2S7UWN8"/>
<proteinExistence type="predicted"/>
<reference evidence="2 3" key="1">
    <citation type="submission" date="2016-12" db="EMBL/GenBank/DDBJ databases">
        <title>Diversity of luminous bacteria.</title>
        <authorList>
            <person name="Yoshizawa S."/>
            <person name="Kogure K."/>
        </authorList>
    </citation>
    <scope>NUCLEOTIDE SEQUENCE [LARGE SCALE GENOMIC DNA]</scope>
    <source>
        <strain evidence="2 3">SA4-48</strain>
    </source>
</reference>
<dbReference type="NCBIfam" id="TIGR00843">
    <property type="entry name" value="benE"/>
    <property type="match status" value="1"/>
</dbReference>
<feature type="transmembrane region" description="Helical" evidence="1">
    <location>
        <begin position="245"/>
        <end position="267"/>
    </location>
</feature>
<dbReference type="GO" id="GO:0005886">
    <property type="term" value="C:plasma membrane"/>
    <property type="evidence" value="ECO:0007669"/>
    <property type="project" value="TreeGrafter"/>
</dbReference>
<dbReference type="RefSeq" id="WP_105052670.1">
    <property type="nucleotide sequence ID" value="NZ_BMYG01000006.1"/>
</dbReference>
<feature type="transmembrane region" description="Helical" evidence="1">
    <location>
        <begin position="119"/>
        <end position="137"/>
    </location>
</feature>
<feature type="transmembrane region" description="Helical" evidence="1">
    <location>
        <begin position="204"/>
        <end position="224"/>
    </location>
</feature>
<protein>
    <recommendedName>
        <fullName evidence="4">Benzoate transporter</fullName>
    </recommendedName>
</protein>
<organism evidence="2 3">
    <name type="scientific">Psychrosphaera saromensis</name>
    <dbReference type="NCBI Taxonomy" id="716813"/>
    <lineage>
        <taxon>Bacteria</taxon>
        <taxon>Pseudomonadati</taxon>
        <taxon>Pseudomonadota</taxon>
        <taxon>Gammaproteobacteria</taxon>
        <taxon>Alteromonadales</taxon>
        <taxon>Pseudoalteromonadaceae</taxon>
        <taxon>Psychrosphaera</taxon>
    </lineage>
</organism>
<dbReference type="PANTHER" id="PTHR30199:SF0">
    <property type="entry name" value="INNER MEMBRANE PROTEIN YDCO"/>
    <property type="match status" value="1"/>
</dbReference>
<dbReference type="Pfam" id="PF03594">
    <property type="entry name" value="BenE"/>
    <property type="match status" value="1"/>
</dbReference>
<keyword evidence="3" id="KW-1185">Reference proteome</keyword>
<dbReference type="PANTHER" id="PTHR30199">
    <property type="entry name" value="MFS FAMILY TRANSPORTER, PREDICTED SUBSTRATE BENZOATE"/>
    <property type="match status" value="1"/>
</dbReference>
<keyword evidence="1" id="KW-1133">Transmembrane helix</keyword>
<feature type="transmembrane region" description="Helical" evidence="1">
    <location>
        <begin position="6"/>
        <end position="29"/>
    </location>
</feature>
<feature type="transmembrane region" description="Helical" evidence="1">
    <location>
        <begin position="41"/>
        <end position="64"/>
    </location>
</feature>
<feature type="transmembrane region" description="Helical" evidence="1">
    <location>
        <begin position="92"/>
        <end position="112"/>
    </location>
</feature>
<feature type="transmembrane region" description="Helical" evidence="1">
    <location>
        <begin position="167"/>
        <end position="184"/>
    </location>
</feature>
<evidence type="ECO:0000313" key="2">
    <source>
        <dbReference type="EMBL" id="PQJ54158.1"/>
    </source>
</evidence>
<evidence type="ECO:0008006" key="4">
    <source>
        <dbReference type="Google" id="ProtNLM"/>
    </source>
</evidence>
<dbReference type="EMBL" id="MSCH01000003">
    <property type="protein sequence ID" value="PQJ54158.1"/>
    <property type="molecule type" value="Genomic_DNA"/>
</dbReference>
<dbReference type="OrthoDB" id="9792424at2"/>